<sequence length="542" mass="58212">MSRKETTGQAMTRSLVAHGIDTVFGIPGAHMYDFNDALYGAGDKIRFIHTRHEQGAGYMAYGYAKSTGQIGAYTVVPGPGVLNSGAALCTAYGANAPVLCITGNIMSHLIGQGRGQLHELPDQLATMRGITKTAERINHQSETGPVTAEVVAKMLSGRQGPGAVEAPWDVFGQFGPETDLPVGTRAPHPAVNPDQVAAAAALISGASNPMIMVGGGAVDAGAEIAALAELLQSPVTSHRSGKGIVADDHPNYLNFVAAYEYWRKTDVLIGIGSRLELQFMRWKWLPKDLKVIRIDIDPTEMVRLKPDVGIVSDAKAGTQALVDALAGLGREDRTREFAERNEEARSRFSAVQPQLAYLDAIRQALPRDGFFVEEICQVGFTARFAFPVYAPRQYVTCGYQDNLGFGFNTALGVKVANPDKAVISVSGDGGFMFGVQELATAVQHEINVIAIVFNNSAYGNVLRDQKQAYKGRYLGSELTNPDFVALGESFGIRAFKVTSPGELKDAIEKALSLDEPVLIEVPIEKGSEASPWPFIHPAPHTE</sequence>
<dbReference type="Gene3D" id="3.40.50.970">
    <property type="match status" value="2"/>
</dbReference>
<proteinExistence type="inferred from homology"/>
<dbReference type="NCBIfam" id="NF006122">
    <property type="entry name" value="PRK08266.1"/>
    <property type="match status" value="1"/>
</dbReference>
<dbReference type="InterPro" id="IPR012001">
    <property type="entry name" value="Thiamin_PyroP_enz_TPP-bd_dom"/>
</dbReference>
<dbReference type="PANTHER" id="PTHR18968">
    <property type="entry name" value="THIAMINE PYROPHOSPHATE ENZYMES"/>
    <property type="match status" value="1"/>
</dbReference>
<dbReference type="CDD" id="cd00568">
    <property type="entry name" value="TPP_enzymes"/>
    <property type="match status" value="1"/>
</dbReference>
<evidence type="ECO:0000259" key="4">
    <source>
        <dbReference type="Pfam" id="PF00205"/>
    </source>
</evidence>
<dbReference type="SUPFAM" id="SSF52518">
    <property type="entry name" value="Thiamin diphosphate-binding fold (THDP-binding)"/>
    <property type="match status" value="2"/>
</dbReference>
<gene>
    <name evidence="7" type="ORF">A4U53_03960</name>
</gene>
<dbReference type="PROSITE" id="PS00187">
    <property type="entry name" value="TPP_ENZYMES"/>
    <property type="match status" value="1"/>
</dbReference>
<dbReference type="SUPFAM" id="SSF52467">
    <property type="entry name" value="DHS-like NAD/FAD-binding domain"/>
    <property type="match status" value="1"/>
</dbReference>
<evidence type="ECO:0000256" key="3">
    <source>
        <dbReference type="RuleBase" id="RU362132"/>
    </source>
</evidence>
<feature type="domain" description="Thiamine pyrophosphate enzyme central" evidence="4">
    <location>
        <begin position="196"/>
        <end position="321"/>
    </location>
</feature>
<dbReference type="GO" id="GO:0050660">
    <property type="term" value="F:flavin adenine dinucleotide binding"/>
    <property type="evidence" value="ECO:0007669"/>
    <property type="project" value="TreeGrafter"/>
</dbReference>
<dbReference type="GO" id="GO:0030976">
    <property type="term" value="F:thiamine pyrophosphate binding"/>
    <property type="evidence" value="ECO:0007669"/>
    <property type="project" value="InterPro"/>
</dbReference>
<dbReference type="Gene3D" id="3.40.50.1220">
    <property type="entry name" value="TPP-binding domain"/>
    <property type="match status" value="1"/>
</dbReference>
<dbReference type="GO" id="GO:0009097">
    <property type="term" value="P:isoleucine biosynthetic process"/>
    <property type="evidence" value="ECO:0007669"/>
    <property type="project" value="TreeGrafter"/>
</dbReference>
<name>A0A179BMR1_RHILE</name>
<keyword evidence="2 3" id="KW-0786">Thiamine pyrophosphate</keyword>
<feature type="domain" description="Thiamine pyrophosphate enzyme N-terminal TPP-binding" evidence="6">
    <location>
        <begin position="6"/>
        <end position="125"/>
    </location>
</feature>
<comment type="caution">
    <text evidence="7">The sequence shown here is derived from an EMBL/GenBank/DDBJ whole genome shotgun (WGS) entry which is preliminary data.</text>
</comment>
<dbReference type="InterPro" id="IPR012000">
    <property type="entry name" value="Thiamin_PyroP_enz_cen_dom"/>
</dbReference>
<dbReference type="eggNOG" id="COG0028">
    <property type="taxonomic scope" value="Bacteria"/>
</dbReference>
<evidence type="ECO:0000259" key="5">
    <source>
        <dbReference type="Pfam" id="PF02775"/>
    </source>
</evidence>
<comment type="similarity">
    <text evidence="1 3">Belongs to the TPP enzyme family.</text>
</comment>
<evidence type="ECO:0000259" key="6">
    <source>
        <dbReference type="Pfam" id="PF02776"/>
    </source>
</evidence>
<dbReference type="InterPro" id="IPR045229">
    <property type="entry name" value="TPP_enz"/>
</dbReference>
<dbReference type="CDD" id="cd07035">
    <property type="entry name" value="TPP_PYR_POX_like"/>
    <property type="match status" value="1"/>
</dbReference>
<dbReference type="AlphaFoldDB" id="A0A179BMR1"/>
<dbReference type="InterPro" id="IPR000399">
    <property type="entry name" value="TPP-bd_CS"/>
</dbReference>
<evidence type="ECO:0000256" key="1">
    <source>
        <dbReference type="ARBA" id="ARBA00007812"/>
    </source>
</evidence>
<evidence type="ECO:0008006" key="8">
    <source>
        <dbReference type="Google" id="ProtNLM"/>
    </source>
</evidence>
<reference evidence="7" key="1">
    <citation type="submission" date="2016-04" db="EMBL/GenBank/DDBJ databases">
        <title>Fast-growing isolate from the root nodules of Vavilovia formosa.</title>
        <authorList>
            <person name="Kimeklis A."/>
            <person name="Safronova V."/>
            <person name="Belimov A."/>
            <person name="Andronov E."/>
        </authorList>
    </citation>
    <scope>NUCLEOTIDE SEQUENCE [LARGE SCALE GENOMIC DNA]</scope>
    <source>
        <strain evidence="7">Vaf-46</strain>
    </source>
</reference>
<dbReference type="EMBL" id="LWBS01000327">
    <property type="protein sequence ID" value="OAP92411.1"/>
    <property type="molecule type" value="Genomic_DNA"/>
</dbReference>
<feature type="domain" description="Thiamine pyrophosphate enzyme TPP-binding" evidence="5">
    <location>
        <begin position="380"/>
        <end position="521"/>
    </location>
</feature>
<dbReference type="GO" id="GO:0003984">
    <property type="term" value="F:acetolactate synthase activity"/>
    <property type="evidence" value="ECO:0007669"/>
    <property type="project" value="TreeGrafter"/>
</dbReference>
<protein>
    <recommendedName>
        <fullName evidence="8">Acetolactate synthase</fullName>
    </recommendedName>
</protein>
<dbReference type="Pfam" id="PF02775">
    <property type="entry name" value="TPP_enzyme_C"/>
    <property type="match status" value="1"/>
</dbReference>
<dbReference type="GO" id="GO:0005948">
    <property type="term" value="C:acetolactate synthase complex"/>
    <property type="evidence" value="ECO:0007669"/>
    <property type="project" value="TreeGrafter"/>
</dbReference>
<dbReference type="PANTHER" id="PTHR18968:SF167">
    <property type="entry name" value="ACETOLACTATE SYNTHASE LARGE SUBUNIT ILVB2-RELATED"/>
    <property type="match status" value="1"/>
</dbReference>
<dbReference type="Pfam" id="PF02776">
    <property type="entry name" value="TPP_enzyme_N"/>
    <property type="match status" value="1"/>
</dbReference>
<evidence type="ECO:0000313" key="7">
    <source>
        <dbReference type="EMBL" id="OAP92411.1"/>
    </source>
</evidence>
<dbReference type="GO" id="GO:0009099">
    <property type="term" value="P:L-valine biosynthetic process"/>
    <property type="evidence" value="ECO:0007669"/>
    <property type="project" value="TreeGrafter"/>
</dbReference>
<evidence type="ECO:0000256" key="2">
    <source>
        <dbReference type="ARBA" id="ARBA00023052"/>
    </source>
</evidence>
<dbReference type="InterPro" id="IPR011766">
    <property type="entry name" value="TPP_enzyme_TPP-bd"/>
</dbReference>
<dbReference type="InterPro" id="IPR029061">
    <property type="entry name" value="THDP-binding"/>
</dbReference>
<accession>A0A179BMR1</accession>
<organism evidence="7">
    <name type="scientific">Rhizobium leguminosarum</name>
    <dbReference type="NCBI Taxonomy" id="384"/>
    <lineage>
        <taxon>Bacteria</taxon>
        <taxon>Pseudomonadati</taxon>
        <taxon>Pseudomonadota</taxon>
        <taxon>Alphaproteobacteria</taxon>
        <taxon>Hyphomicrobiales</taxon>
        <taxon>Rhizobiaceae</taxon>
        <taxon>Rhizobium/Agrobacterium group</taxon>
        <taxon>Rhizobium</taxon>
    </lineage>
</organism>
<dbReference type="InterPro" id="IPR029035">
    <property type="entry name" value="DHS-like_NAD/FAD-binding_dom"/>
</dbReference>
<dbReference type="GO" id="GO:0000287">
    <property type="term" value="F:magnesium ion binding"/>
    <property type="evidence" value="ECO:0007669"/>
    <property type="project" value="InterPro"/>
</dbReference>
<dbReference type="Pfam" id="PF00205">
    <property type="entry name" value="TPP_enzyme_M"/>
    <property type="match status" value="1"/>
</dbReference>